<dbReference type="GO" id="GO:0005886">
    <property type="term" value="C:plasma membrane"/>
    <property type="evidence" value="ECO:0007669"/>
    <property type="project" value="UniProtKB-SubCell"/>
</dbReference>
<feature type="non-terminal residue" evidence="11">
    <location>
        <position position="1"/>
    </location>
</feature>
<feature type="domain" description="Peptidase M13 C-terminal" evidence="9">
    <location>
        <begin position="310"/>
        <end position="515"/>
    </location>
</feature>
<dbReference type="PANTHER" id="PTHR11733">
    <property type="entry name" value="ZINC METALLOPROTEASE FAMILY M13 NEPRILYSIN-RELATED"/>
    <property type="match status" value="1"/>
</dbReference>
<keyword evidence="4" id="KW-0645">Protease</keyword>
<dbReference type="GO" id="GO:0046872">
    <property type="term" value="F:metal ion binding"/>
    <property type="evidence" value="ECO:0007669"/>
    <property type="project" value="UniProtKB-KW"/>
</dbReference>
<dbReference type="InterPro" id="IPR024079">
    <property type="entry name" value="MetalloPept_cat_dom_sf"/>
</dbReference>
<organism evidence="11 12">
    <name type="scientific">Ignelater luminosus</name>
    <name type="common">Cucubano</name>
    <name type="synonym">Pyrophorus luminosus</name>
    <dbReference type="NCBI Taxonomy" id="2038154"/>
    <lineage>
        <taxon>Eukaryota</taxon>
        <taxon>Metazoa</taxon>
        <taxon>Ecdysozoa</taxon>
        <taxon>Arthropoda</taxon>
        <taxon>Hexapoda</taxon>
        <taxon>Insecta</taxon>
        <taxon>Pterygota</taxon>
        <taxon>Neoptera</taxon>
        <taxon>Endopterygota</taxon>
        <taxon>Coleoptera</taxon>
        <taxon>Polyphaga</taxon>
        <taxon>Elateriformia</taxon>
        <taxon>Elateroidea</taxon>
        <taxon>Elateridae</taxon>
        <taxon>Agrypninae</taxon>
        <taxon>Pyrophorini</taxon>
        <taxon>Ignelater</taxon>
    </lineage>
</organism>
<evidence type="ECO:0000256" key="6">
    <source>
        <dbReference type="ARBA" id="ARBA00022801"/>
    </source>
</evidence>
<evidence type="ECO:0000256" key="3">
    <source>
        <dbReference type="ARBA" id="ARBA00007357"/>
    </source>
</evidence>
<evidence type="ECO:0000313" key="12">
    <source>
        <dbReference type="Proteomes" id="UP000801492"/>
    </source>
</evidence>
<dbReference type="PRINTS" id="PR00786">
    <property type="entry name" value="NEPRILYSIN"/>
</dbReference>
<dbReference type="AlphaFoldDB" id="A0A8K0G6R7"/>
<name>A0A8K0G6R7_IGNLU</name>
<dbReference type="InterPro" id="IPR000718">
    <property type="entry name" value="Peptidase_M13"/>
</dbReference>
<dbReference type="InterPro" id="IPR008753">
    <property type="entry name" value="Peptidase_M13_N"/>
</dbReference>
<dbReference type="GO" id="GO:0004222">
    <property type="term" value="F:metalloendopeptidase activity"/>
    <property type="evidence" value="ECO:0007669"/>
    <property type="project" value="InterPro"/>
</dbReference>
<accession>A0A8K0G6R7</accession>
<dbReference type="GO" id="GO:0016485">
    <property type="term" value="P:protein processing"/>
    <property type="evidence" value="ECO:0007669"/>
    <property type="project" value="TreeGrafter"/>
</dbReference>
<keyword evidence="8" id="KW-0482">Metalloprotease</keyword>
<dbReference type="Pfam" id="PF01431">
    <property type="entry name" value="Peptidase_M13"/>
    <property type="match status" value="1"/>
</dbReference>
<dbReference type="CDD" id="cd08662">
    <property type="entry name" value="M13"/>
    <property type="match status" value="1"/>
</dbReference>
<evidence type="ECO:0000256" key="2">
    <source>
        <dbReference type="ARBA" id="ARBA00004401"/>
    </source>
</evidence>
<evidence type="ECO:0008006" key="13">
    <source>
        <dbReference type="Google" id="ProtNLM"/>
    </source>
</evidence>
<keyword evidence="7" id="KW-0862">Zinc</keyword>
<evidence type="ECO:0000313" key="11">
    <source>
        <dbReference type="EMBL" id="KAF2893715.1"/>
    </source>
</evidence>
<gene>
    <name evidence="11" type="ORF">ILUMI_12459</name>
</gene>
<evidence type="ECO:0000256" key="5">
    <source>
        <dbReference type="ARBA" id="ARBA00022723"/>
    </source>
</evidence>
<dbReference type="Proteomes" id="UP000801492">
    <property type="component" value="Unassembled WGS sequence"/>
</dbReference>
<comment type="cofactor">
    <cofactor evidence="1">
        <name>Zn(2+)</name>
        <dbReference type="ChEBI" id="CHEBI:29105"/>
    </cofactor>
</comment>
<evidence type="ECO:0000259" key="9">
    <source>
        <dbReference type="Pfam" id="PF01431"/>
    </source>
</evidence>
<protein>
    <recommendedName>
        <fullName evidence="13">Membrane metalloendopeptidase</fullName>
    </recommendedName>
</protein>
<dbReference type="SUPFAM" id="SSF55486">
    <property type="entry name" value="Metalloproteases ('zincins'), catalytic domain"/>
    <property type="match status" value="1"/>
</dbReference>
<evidence type="ECO:0000256" key="8">
    <source>
        <dbReference type="ARBA" id="ARBA00023049"/>
    </source>
</evidence>
<proteinExistence type="inferred from homology"/>
<keyword evidence="12" id="KW-1185">Reference proteome</keyword>
<evidence type="ECO:0000256" key="7">
    <source>
        <dbReference type="ARBA" id="ARBA00022833"/>
    </source>
</evidence>
<dbReference type="Gene3D" id="3.40.390.10">
    <property type="entry name" value="Collagenase (Catalytic Domain)"/>
    <property type="match status" value="1"/>
</dbReference>
<evidence type="ECO:0000256" key="4">
    <source>
        <dbReference type="ARBA" id="ARBA00022670"/>
    </source>
</evidence>
<dbReference type="PROSITE" id="PS51885">
    <property type="entry name" value="NEPRILYSIN"/>
    <property type="match status" value="1"/>
</dbReference>
<dbReference type="OrthoDB" id="6475849at2759"/>
<dbReference type="PANTHER" id="PTHR11733:SF224">
    <property type="entry name" value="NEPRILYSIN-2"/>
    <property type="match status" value="1"/>
</dbReference>
<dbReference type="InterPro" id="IPR018497">
    <property type="entry name" value="Peptidase_M13_C"/>
</dbReference>
<dbReference type="EMBL" id="VTPC01007717">
    <property type="protein sequence ID" value="KAF2893715.1"/>
    <property type="molecule type" value="Genomic_DNA"/>
</dbReference>
<keyword evidence="6" id="KW-0378">Hydrolase</keyword>
<keyword evidence="5" id="KW-0479">Metal-binding</keyword>
<comment type="similarity">
    <text evidence="3">Belongs to the peptidase M13 family.</text>
</comment>
<reference evidence="11" key="1">
    <citation type="submission" date="2019-08" db="EMBL/GenBank/DDBJ databases">
        <title>The genome of the North American firefly Photinus pyralis.</title>
        <authorList>
            <consortium name="Photinus pyralis genome working group"/>
            <person name="Fallon T.R."/>
            <person name="Sander Lower S.E."/>
            <person name="Weng J.-K."/>
        </authorList>
    </citation>
    <scope>NUCLEOTIDE SEQUENCE</scope>
    <source>
        <strain evidence="11">TRF0915ILg1</strain>
        <tissue evidence="11">Whole body</tissue>
    </source>
</reference>
<comment type="subcellular location">
    <subcellularLocation>
        <location evidence="2">Cell membrane</location>
        <topology evidence="2">Single-pass type II membrane protein</topology>
    </subcellularLocation>
</comment>
<feature type="domain" description="Peptidase M13 N-terminal" evidence="10">
    <location>
        <begin position="18"/>
        <end position="248"/>
    </location>
</feature>
<sequence length="516" mass="59518">IDQTIPPLGRENLLEGMDNEVVKAYYSYLVDLAVIFGANKSSAEKEMKDALDFEIDLTKIGLSKEERLNVPANLMTIEEMQEKFSKIPWKEFLDNLGDNPTLEIFPSTDVIVAFSDYPVKLQQLIEKTPKRIQANFLLYQSLLNSVPYLTQELRNRELQFSKVKTGITEHKPRWKKCTELVSKNLKFSAGALYVRRYFSDNAKKIVEKLVADLKETFIEMIKEVDWMDKNTKKEALDKAAAMGAYVAYQPELIDDEKLSNYYSQLNTTADSFLEISMAVRRFLEDTNFEELQQPFISSFWIHRTFVASVNAVYRNFQNSLELSAGILQSPFFSVDRPNYMNYGSIGFVIGHEITHGFDDKGRRYSKDGSAKNWWEEKTKQVFIEKAQCIIDQYGNFTAPEVNRNLNGVTTLRENIADNGGIREAYLAYEKWVKINGEEPRLPNLKYSPKQLFWISAANSWCTTMKPETLEQQILTNLHAPAKFRILGTLRNSELFSKDFECPVGSKMNPVHKCRVW</sequence>
<dbReference type="Pfam" id="PF05649">
    <property type="entry name" value="Peptidase_M13_N"/>
    <property type="match status" value="1"/>
</dbReference>
<evidence type="ECO:0000259" key="10">
    <source>
        <dbReference type="Pfam" id="PF05649"/>
    </source>
</evidence>
<evidence type="ECO:0000256" key="1">
    <source>
        <dbReference type="ARBA" id="ARBA00001947"/>
    </source>
</evidence>
<comment type="caution">
    <text evidence="11">The sequence shown here is derived from an EMBL/GenBank/DDBJ whole genome shotgun (WGS) entry which is preliminary data.</text>
</comment>